<dbReference type="CDD" id="cd06583">
    <property type="entry name" value="PGRP"/>
    <property type="match status" value="1"/>
</dbReference>
<evidence type="ECO:0000259" key="5">
    <source>
        <dbReference type="SMART" id="SM00644"/>
    </source>
</evidence>
<dbReference type="GO" id="GO:0071555">
    <property type="term" value="P:cell wall organization"/>
    <property type="evidence" value="ECO:0007669"/>
    <property type="project" value="UniProtKB-KW"/>
</dbReference>
<organism evidence="6 7">
    <name type="scientific">Tepidibacter thalassicus DSM 15285</name>
    <dbReference type="NCBI Taxonomy" id="1123350"/>
    <lineage>
        <taxon>Bacteria</taxon>
        <taxon>Bacillati</taxon>
        <taxon>Bacillota</taxon>
        <taxon>Clostridia</taxon>
        <taxon>Peptostreptococcales</taxon>
        <taxon>Peptostreptococcaceae</taxon>
        <taxon>Tepidibacter</taxon>
    </lineage>
</organism>
<evidence type="ECO:0000256" key="2">
    <source>
        <dbReference type="ARBA" id="ARBA00011901"/>
    </source>
</evidence>
<gene>
    <name evidence="6" type="ORF">SAMN02744040_00127</name>
</gene>
<dbReference type="AlphaFoldDB" id="A0A1M5NPL8"/>
<accession>A0A1M5NPL8</accession>
<dbReference type="Pfam" id="PF01510">
    <property type="entry name" value="Amidase_2"/>
    <property type="match status" value="1"/>
</dbReference>
<evidence type="ECO:0000313" key="6">
    <source>
        <dbReference type="EMBL" id="SHG90883.1"/>
    </source>
</evidence>
<keyword evidence="3" id="KW-0378">Hydrolase</keyword>
<evidence type="ECO:0000313" key="7">
    <source>
        <dbReference type="Proteomes" id="UP000242520"/>
    </source>
</evidence>
<protein>
    <recommendedName>
        <fullName evidence="2">N-acetylmuramoyl-L-alanine amidase</fullName>
        <ecNumber evidence="2">3.5.1.28</ecNumber>
    </recommendedName>
</protein>
<dbReference type="STRING" id="1123350.SAMN02744040_00127"/>
<dbReference type="OrthoDB" id="9794294at2"/>
<dbReference type="EC" id="3.5.1.28" evidence="2"/>
<dbReference type="GO" id="GO:0009254">
    <property type="term" value="P:peptidoglycan turnover"/>
    <property type="evidence" value="ECO:0007669"/>
    <property type="project" value="TreeGrafter"/>
</dbReference>
<keyword evidence="7" id="KW-1185">Reference proteome</keyword>
<feature type="domain" description="N-acetylmuramoyl-L-alanine amidase" evidence="5">
    <location>
        <begin position="7"/>
        <end position="168"/>
    </location>
</feature>
<dbReference type="GO" id="GO:0008745">
    <property type="term" value="F:N-acetylmuramoyl-L-alanine amidase activity"/>
    <property type="evidence" value="ECO:0007669"/>
    <property type="project" value="UniProtKB-EC"/>
</dbReference>
<proteinExistence type="predicted"/>
<dbReference type="Proteomes" id="UP000242520">
    <property type="component" value="Unassembled WGS sequence"/>
</dbReference>
<keyword evidence="4" id="KW-0961">Cell wall biogenesis/degradation</keyword>
<dbReference type="Gene3D" id="3.40.80.10">
    <property type="entry name" value="Peptidoglycan recognition protein-like"/>
    <property type="match status" value="1"/>
</dbReference>
<dbReference type="EMBL" id="FQXH01000005">
    <property type="protein sequence ID" value="SHG90883.1"/>
    <property type="molecule type" value="Genomic_DNA"/>
</dbReference>
<evidence type="ECO:0000256" key="1">
    <source>
        <dbReference type="ARBA" id="ARBA00001561"/>
    </source>
</evidence>
<dbReference type="PANTHER" id="PTHR30417:SF1">
    <property type="entry name" value="N-ACETYLMURAMOYL-L-ALANINE AMIDASE AMID"/>
    <property type="match status" value="1"/>
</dbReference>
<name>A0A1M5NPL8_9FIRM</name>
<dbReference type="InterPro" id="IPR051206">
    <property type="entry name" value="NAMLAA_amidase_2"/>
</dbReference>
<dbReference type="SMART" id="SM00644">
    <property type="entry name" value="Ami_2"/>
    <property type="match status" value="1"/>
</dbReference>
<dbReference type="SUPFAM" id="SSF55846">
    <property type="entry name" value="N-acetylmuramoyl-L-alanine amidase-like"/>
    <property type="match status" value="1"/>
</dbReference>
<evidence type="ECO:0000256" key="4">
    <source>
        <dbReference type="ARBA" id="ARBA00023316"/>
    </source>
</evidence>
<evidence type="ECO:0000256" key="3">
    <source>
        <dbReference type="ARBA" id="ARBA00022801"/>
    </source>
</evidence>
<dbReference type="GO" id="GO:0009253">
    <property type="term" value="P:peptidoglycan catabolic process"/>
    <property type="evidence" value="ECO:0007669"/>
    <property type="project" value="InterPro"/>
</dbReference>
<dbReference type="RefSeq" id="WP_072722936.1">
    <property type="nucleotide sequence ID" value="NZ_FQXH01000005.1"/>
</dbReference>
<dbReference type="PANTHER" id="PTHR30417">
    <property type="entry name" value="N-ACETYLMURAMOYL-L-ALANINE AMIDASE AMID"/>
    <property type="match status" value="1"/>
</dbReference>
<dbReference type="InterPro" id="IPR036505">
    <property type="entry name" value="Amidase/PGRP_sf"/>
</dbReference>
<comment type="catalytic activity">
    <reaction evidence="1">
        <text>Hydrolyzes the link between N-acetylmuramoyl residues and L-amino acid residues in certain cell-wall glycopeptides.</text>
        <dbReference type="EC" id="3.5.1.28"/>
    </reaction>
</comment>
<reference evidence="7" key="1">
    <citation type="submission" date="2016-11" db="EMBL/GenBank/DDBJ databases">
        <authorList>
            <person name="Varghese N."/>
            <person name="Submissions S."/>
        </authorList>
    </citation>
    <scope>NUCLEOTIDE SEQUENCE [LARGE SCALE GENOMIC DNA]</scope>
    <source>
        <strain evidence="7">DSM 15285</strain>
    </source>
</reference>
<sequence>MRITKKNSPNKYNGRRGWKPDMIVCHITEGSYNGAVSWLCNPKSQASAHYVVAKDGRVTQLVDLKDGAWCNGTSTKPSSKVYYGKSSLKAVRDRRTNANYYTVSIEHEGFWKENKGKLTEAQKAATIELIKHIRDEVKKIFGVEIPADRAHIVGHYEVSPITKPHCPGENFQFDEIIKAVGGSSVPVTPNAPTNTNDFKVGDTVTVKRSATKYATGQRIANFVKGSKYKIKQLGADRALLSGINSWVKLSDLEGEGGTRNIIKVGSKVKITGNKYATGQKIPGWVKNGTHEVSRIAGEKALLGANGGINSWLNKSDIKVIE</sequence>
<dbReference type="InterPro" id="IPR002502">
    <property type="entry name" value="Amidase_domain"/>
</dbReference>